<keyword evidence="1" id="KW-1133">Transmembrane helix</keyword>
<reference evidence="4" key="1">
    <citation type="submission" date="2016-10" db="EMBL/GenBank/DDBJ databases">
        <authorList>
            <person name="Varghese N."/>
            <person name="Submissions S."/>
        </authorList>
    </citation>
    <scope>NUCLEOTIDE SEQUENCE [LARGE SCALE GENOMIC DNA]</scope>
    <source>
        <strain evidence="4">M83</strain>
    </source>
</reference>
<dbReference type="EMBL" id="FNHZ01000004">
    <property type="protein sequence ID" value="SDM94804.1"/>
    <property type="molecule type" value="Genomic_DNA"/>
</dbReference>
<dbReference type="InterPro" id="IPR025588">
    <property type="entry name" value="YcxB-like_C"/>
</dbReference>
<name>A0A1G9XDK3_9FIRM</name>
<dbReference type="AlphaFoldDB" id="A0A1G9XDK3"/>
<dbReference type="Pfam" id="PF14317">
    <property type="entry name" value="YcxB"/>
    <property type="match status" value="1"/>
</dbReference>
<keyword evidence="4" id="KW-1185">Reference proteome</keyword>
<sequence length="214" mass="24909">MLIKNTTVFTKETLEGLNRASNFTNEKYKKFKLIYNLAGLIFLMLFVRYMVLIVTNDDSKDIFLTIFYAVAAAVFLFIGMYLMDRDNKRRFNNLYKNMIGVEFNYEIDSDTIKVEDADKDVDLLKWDDVLRVEKDPDYIYIFFSNEDCLSLSRKGFTSASDKDLLELANAILSTRTEAKETKANKDVIKINEESIDDSYVTQLDIENEDHQAKL</sequence>
<evidence type="ECO:0000256" key="1">
    <source>
        <dbReference type="SAM" id="Phobius"/>
    </source>
</evidence>
<dbReference type="RefSeq" id="WP_074521596.1">
    <property type="nucleotide sequence ID" value="NZ_FNHZ01000004.1"/>
</dbReference>
<proteinExistence type="predicted"/>
<keyword evidence="1" id="KW-0812">Transmembrane</keyword>
<organism evidence="3 4">
    <name type="scientific">Lachnospira pectinoschiza</name>
    <dbReference type="NCBI Taxonomy" id="28052"/>
    <lineage>
        <taxon>Bacteria</taxon>
        <taxon>Bacillati</taxon>
        <taxon>Bacillota</taxon>
        <taxon>Clostridia</taxon>
        <taxon>Lachnospirales</taxon>
        <taxon>Lachnospiraceae</taxon>
        <taxon>Lachnospira</taxon>
    </lineage>
</organism>
<keyword evidence="1" id="KW-0472">Membrane</keyword>
<evidence type="ECO:0000313" key="4">
    <source>
        <dbReference type="Proteomes" id="UP000187651"/>
    </source>
</evidence>
<feature type="transmembrane region" description="Helical" evidence="1">
    <location>
        <begin position="62"/>
        <end position="83"/>
    </location>
</feature>
<evidence type="ECO:0000313" key="3">
    <source>
        <dbReference type="EMBL" id="SDM94804.1"/>
    </source>
</evidence>
<protein>
    <submittedName>
        <fullName evidence="3">YcxB-like protein</fullName>
    </submittedName>
</protein>
<evidence type="ECO:0000259" key="2">
    <source>
        <dbReference type="Pfam" id="PF14317"/>
    </source>
</evidence>
<gene>
    <name evidence="3" type="ORF">SAMN05216544_1458</name>
</gene>
<feature type="transmembrane region" description="Helical" evidence="1">
    <location>
        <begin position="33"/>
        <end position="56"/>
    </location>
</feature>
<feature type="domain" description="YcxB-like C-terminal" evidence="2">
    <location>
        <begin position="107"/>
        <end position="165"/>
    </location>
</feature>
<dbReference type="Proteomes" id="UP000187651">
    <property type="component" value="Unassembled WGS sequence"/>
</dbReference>
<accession>A0A1G9XDK3</accession>